<keyword evidence="7" id="KW-1185">Reference proteome</keyword>
<dbReference type="EMBL" id="CAEY01001817">
    <property type="status" value="NOT_ANNOTATED_CDS"/>
    <property type="molecule type" value="Genomic_DNA"/>
</dbReference>
<feature type="binding site" evidence="5">
    <location>
        <position position="312"/>
    </location>
    <ligand>
        <name>Fe cation</name>
        <dbReference type="ChEBI" id="CHEBI:24875"/>
        <note>catalytic</note>
    </ligand>
</feature>
<dbReference type="KEGG" id="tut:107361396"/>
<protein>
    <submittedName>
        <fullName evidence="6">Uncharacterized protein</fullName>
    </submittedName>
</protein>
<comment type="similarity">
    <text evidence="1">Belongs to the carotenoid oxygenase family.</text>
</comment>
<evidence type="ECO:0000256" key="3">
    <source>
        <dbReference type="ARBA" id="ARBA00023002"/>
    </source>
</evidence>
<accession>T1K824</accession>
<dbReference type="OrthoDB" id="1069523at2759"/>
<comment type="cofactor">
    <cofactor evidence="5">
        <name>Fe(2+)</name>
        <dbReference type="ChEBI" id="CHEBI:29033"/>
    </cofactor>
    <text evidence="5">Binds 1 Fe(2+) ion per subunit.</text>
</comment>
<gene>
    <name evidence="6" type="primary">107361396</name>
</gene>
<reference evidence="6" key="2">
    <citation type="submission" date="2015-06" db="UniProtKB">
        <authorList>
            <consortium name="EnsemblMetazoa"/>
        </authorList>
    </citation>
    <scope>IDENTIFICATION</scope>
</reference>
<organism evidence="6 7">
    <name type="scientific">Tetranychus urticae</name>
    <name type="common">Two-spotted spider mite</name>
    <dbReference type="NCBI Taxonomy" id="32264"/>
    <lineage>
        <taxon>Eukaryota</taxon>
        <taxon>Metazoa</taxon>
        <taxon>Ecdysozoa</taxon>
        <taxon>Arthropoda</taxon>
        <taxon>Chelicerata</taxon>
        <taxon>Arachnida</taxon>
        <taxon>Acari</taxon>
        <taxon>Acariformes</taxon>
        <taxon>Trombidiformes</taxon>
        <taxon>Prostigmata</taxon>
        <taxon>Eleutherengona</taxon>
        <taxon>Raphignathae</taxon>
        <taxon>Tetranychoidea</taxon>
        <taxon>Tetranychidae</taxon>
        <taxon>Tetranychus</taxon>
    </lineage>
</organism>
<dbReference type="InterPro" id="IPR004294">
    <property type="entry name" value="Carotenoid_Oase"/>
</dbReference>
<dbReference type="HOGENOM" id="CLU_016472_1_1_1"/>
<dbReference type="PANTHER" id="PTHR10543:SF24">
    <property type="entry name" value="CAROTENOID ISOMEROOXYGENASE"/>
    <property type="match status" value="1"/>
</dbReference>
<evidence type="ECO:0000256" key="1">
    <source>
        <dbReference type="ARBA" id="ARBA00006787"/>
    </source>
</evidence>
<evidence type="ECO:0000256" key="2">
    <source>
        <dbReference type="ARBA" id="ARBA00022723"/>
    </source>
</evidence>
<sequence length="533" mass="60188">MAIPTASFFRSCDECPQEIECKVEGSLPEWLNGSYIRLGPGKWDLPGKDEFTMNHWLDGCAMLIKFRIEDGRAFFSSKFLRSSAYTKMMANGYPVYTEFGTRAYPDSSKGLVTRLFQRMVPSDLTDNDISNLYLLNKRLFVATESCNIWKIDPANITGVEKFNLDREVKVNLSCSHPLYSPSDNCFYNIGTSFLSGMKYTVYKVPATDFSKNPTAHPFLGVDKLAVIPSRWKVGFSYIHSFAMTENYIVIIEQPLVMSALRLATCTLNGKSMQQCLEWHADENVRFYVINKSTGDEQPLDKEYDADPFFFFHVINAYEQDDQVVIDLVAYDDAKVLEKYHIPFLRRNQFGDYCQPAIRRYVIPLAARFTKGVPMNPLVNIPDCSASAKVGKGVIKLYPEQISAPGFELPTINSSFACHEHRYVYGSGTFDDGFFKRSAVKMDLKEQEIQLWRPSDTGFPGEAVFVAKPDSKEEDDGILLSVVLEADEAEDNFLAILEAPTMTELARIIVPKAAADIPPTIHGLFIPNIKEIIV</sequence>
<dbReference type="PANTHER" id="PTHR10543">
    <property type="entry name" value="BETA-CAROTENE DIOXYGENASE"/>
    <property type="match status" value="1"/>
</dbReference>
<evidence type="ECO:0000313" key="6">
    <source>
        <dbReference type="EnsemblMetazoa" id="tetur06g06440.1"/>
    </source>
</evidence>
<dbReference type="GO" id="GO:0046872">
    <property type="term" value="F:metal ion binding"/>
    <property type="evidence" value="ECO:0007669"/>
    <property type="project" value="UniProtKB-KW"/>
</dbReference>
<dbReference type="STRING" id="32264.T1K824"/>
<evidence type="ECO:0000256" key="5">
    <source>
        <dbReference type="PIRSR" id="PIRSR604294-1"/>
    </source>
</evidence>
<evidence type="ECO:0000313" key="7">
    <source>
        <dbReference type="Proteomes" id="UP000015104"/>
    </source>
</evidence>
<reference evidence="7" key="1">
    <citation type="submission" date="2011-08" db="EMBL/GenBank/DDBJ databases">
        <authorList>
            <person name="Rombauts S."/>
        </authorList>
    </citation>
    <scope>NUCLEOTIDE SEQUENCE</scope>
    <source>
        <strain evidence="7">London</strain>
    </source>
</reference>
<keyword evidence="3" id="KW-0560">Oxidoreductase</keyword>
<keyword evidence="4 5" id="KW-0408">Iron</keyword>
<dbReference type="GO" id="GO:0003834">
    <property type="term" value="F:beta-carotene 15,15'-dioxygenase activity"/>
    <property type="evidence" value="ECO:0007669"/>
    <property type="project" value="TreeGrafter"/>
</dbReference>
<dbReference type="Proteomes" id="UP000015104">
    <property type="component" value="Unassembled WGS sequence"/>
</dbReference>
<proteinExistence type="inferred from homology"/>
<dbReference type="AlphaFoldDB" id="T1K824"/>
<evidence type="ECO:0000256" key="4">
    <source>
        <dbReference type="ARBA" id="ARBA00023004"/>
    </source>
</evidence>
<feature type="binding site" evidence="5">
    <location>
        <position position="521"/>
    </location>
    <ligand>
        <name>Fe cation</name>
        <dbReference type="ChEBI" id="CHEBI:24875"/>
        <note>catalytic</note>
    </ligand>
</feature>
<dbReference type="eggNOG" id="KOG1285">
    <property type="taxonomic scope" value="Eukaryota"/>
</dbReference>
<dbReference type="GO" id="GO:0042574">
    <property type="term" value="P:retinal metabolic process"/>
    <property type="evidence" value="ECO:0007669"/>
    <property type="project" value="TreeGrafter"/>
</dbReference>
<dbReference type="OMA" id="WAPKEKT"/>
<dbReference type="GO" id="GO:0016121">
    <property type="term" value="P:carotene catabolic process"/>
    <property type="evidence" value="ECO:0007669"/>
    <property type="project" value="TreeGrafter"/>
</dbReference>
<feature type="binding site" evidence="5">
    <location>
        <position position="176"/>
    </location>
    <ligand>
        <name>Fe cation</name>
        <dbReference type="ChEBI" id="CHEBI:24875"/>
        <note>catalytic</note>
    </ligand>
</feature>
<dbReference type="GO" id="GO:0010436">
    <property type="term" value="F:carotenoid dioxygenase activity"/>
    <property type="evidence" value="ECO:0007669"/>
    <property type="project" value="TreeGrafter"/>
</dbReference>
<keyword evidence="2 5" id="KW-0479">Metal-binding</keyword>
<dbReference type="EnsemblMetazoa" id="tetur06g06440.1">
    <property type="protein sequence ID" value="tetur06g06440.1"/>
    <property type="gene ID" value="tetur06g06440"/>
</dbReference>
<dbReference type="Pfam" id="PF03055">
    <property type="entry name" value="RPE65"/>
    <property type="match status" value="1"/>
</dbReference>
<feature type="binding site" evidence="5">
    <location>
        <position position="239"/>
    </location>
    <ligand>
        <name>Fe cation</name>
        <dbReference type="ChEBI" id="CHEBI:24875"/>
        <note>catalytic</note>
    </ligand>
</feature>
<name>T1K824_TETUR</name>